<dbReference type="EMBL" id="CP013236">
    <property type="protein sequence ID" value="AMP13170.1"/>
    <property type="molecule type" value="Genomic_DNA"/>
</dbReference>
<dbReference type="Proteomes" id="UP000074914">
    <property type="component" value="Chromosome"/>
</dbReference>
<evidence type="ECO:0000313" key="1">
    <source>
        <dbReference type="EMBL" id="AMP13170.1"/>
    </source>
</evidence>
<reference evidence="1 2" key="1">
    <citation type="submission" date="2015-11" db="EMBL/GenBank/DDBJ databases">
        <title>Exploring the genomic traits of fungus-feeding bacterial genus Collimonas.</title>
        <authorList>
            <person name="Song C."/>
            <person name="Schmidt R."/>
            <person name="de Jager V."/>
            <person name="Krzyzanowska D."/>
            <person name="Jongedijk E."/>
            <person name="Cankar K."/>
            <person name="Beekwilder J."/>
            <person name="van Veen A."/>
            <person name="de Boer W."/>
            <person name="van Veen J.A."/>
            <person name="Garbeva P."/>
        </authorList>
    </citation>
    <scope>NUCLEOTIDE SEQUENCE [LARGE SCALE GENOMIC DNA]</scope>
    <source>
        <strain evidence="1 2">Ter291</strain>
    </source>
</reference>
<name>A0ABN4M4U4_9BURK</name>
<organism evidence="1 2">
    <name type="scientific">Collimonas pratensis</name>
    <dbReference type="NCBI Taxonomy" id="279113"/>
    <lineage>
        <taxon>Bacteria</taxon>
        <taxon>Pseudomonadati</taxon>
        <taxon>Pseudomonadota</taxon>
        <taxon>Betaproteobacteria</taxon>
        <taxon>Burkholderiales</taxon>
        <taxon>Oxalobacteraceae</taxon>
        <taxon>Collimonas</taxon>
    </lineage>
</organism>
<keyword evidence="2" id="KW-1185">Reference proteome</keyword>
<evidence type="ECO:0000313" key="2">
    <source>
        <dbReference type="Proteomes" id="UP000074914"/>
    </source>
</evidence>
<sequence length="43" mass="4102">MALQITDLRVINVSGNAPGVNVGSAMGGNCMAGAAGCARKPAG</sequence>
<protein>
    <recommendedName>
        <fullName evidence="3">Lipoprotein</fullName>
    </recommendedName>
</protein>
<gene>
    <name evidence="1" type="ORF">CPter291_0891</name>
</gene>
<evidence type="ECO:0008006" key="3">
    <source>
        <dbReference type="Google" id="ProtNLM"/>
    </source>
</evidence>
<accession>A0ABN4M4U4</accession>
<proteinExistence type="predicted"/>